<evidence type="ECO:0000259" key="1">
    <source>
        <dbReference type="Pfam" id="PF12937"/>
    </source>
</evidence>
<dbReference type="SUPFAM" id="SSF52047">
    <property type="entry name" value="RNI-like"/>
    <property type="match status" value="1"/>
</dbReference>
<evidence type="ECO:0000313" key="3">
    <source>
        <dbReference type="Proteomes" id="UP000006352"/>
    </source>
</evidence>
<gene>
    <name evidence="2" type="ORF">FIBRA_08725</name>
</gene>
<dbReference type="GeneID" id="24101360"/>
<keyword evidence="3" id="KW-1185">Reference proteome</keyword>
<dbReference type="STRING" id="599839.J4GXB4"/>
<organism evidence="2 3">
    <name type="scientific">Fibroporia radiculosa</name>
    <dbReference type="NCBI Taxonomy" id="599839"/>
    <lineage>
        <taxon>Eukaryota</taxon>
        <taxon>Fungi</taxon>
        <taxon>Dikarya</taxon>
        <taxon>Basidiomycota</taxon>
        <taxon>Agaricomycotina</taxon>
        <taxon>Agaricomycetes</taxon>
        <taxon>Polyporales</taxon>
        <taxon>Fibroporiaceae</taxon>
        <taxon>Fibroporia</taxon>
    </lineage>
</organism>
<dbReference type="InParanoid" id="J4GXB4"/>
<dbReference type="HOGENOM" id="CLU_020999_1_2_1"/>
<protein>
    <recommendedName>
        <fullName evidence="1">F-box domain-containing protein</fullName>
    </recommendedName>
</protein>
<dbReference type="InterPro" id="IPR001810">
    <property type="entry name" value="F-box_dom"/>
</dbReference>
<dbReference type="EMBL" id="HE797342">
    <property type="protein sequence ID" value="CCM06460.1"/>
    <property type="molecule type" value="Genomic_DNA"/>
</dbReference>
<proteinExistence type="predicted"/>
<evidence type="ECO:0000313" key="2">
    <source>
        <dbReference type="EMBL" id="CCM06460.1"/>
    </source>
</evidence>
<dbReference type="InterPro" id="IPR036047">
    <property type="entry name" value="F-box-like_dom_sf"/>
</dbReference>
<reference evidence="2 3" key="1">
    <citation type="journal article" date="2012" name="Appl. Environ. Microbiol.">
        <title>Short-read sequencing for genomic analysis of the brown rot fungus Fibroporia radiculosa.</title>
        <authorList>
            <person name="Tang J.D."/>
            <person name="Perkins A.D."/>
            <person name="Sonstegard T.S."/>
            <person name="Schroeder S.G."/>
            <person name="Burgess S.C."/>
            <person name="Diehl S.V."/>
        </authorList>
    </citation>
    <scope>NUCLEOTIDE SEQUENCE [LARGE SCALE GENOMIC DNA]</scope>
    <source>
        <strain evidence="2 3">TFFH 294</strain>
    </source>
</reference>
<name>J4GXB4_9APHY</name>
<dbReference type="InterPro" id="IPR032675">
    <property type="entry name" value="LRR_dom_sf"/>
</dbReference>
<dbReference type="Gene3D" id="1.20.1280.50">
    <property type="match status" value="1"/>
</dbReference>
<sequence>MDLIDLSQLEVRPKCLVAPSDDFQCHAQIPYSNEYPLYDLFGTKYDPFIEPPQLPTELLVHIFLLCKDNDGESVIKSAGYSSAWTPDRVEVRISHVCRRWRSIALDIPALWTEIYFLKADPWDMVDAYLARSKNTTIDVSIDFDAIKRHQRWHRGLKWSKRAYLRCLRALLDRIGLHRKRWRSFRFTTSNLKYFVSFCEHFRGAGGAEFRHAFYRGPNHASSLTYTDSGIKEVLLQDVQMNWTHDISMFRDLVQLSLADLSSVTCPTFRELADTLKTSARLQTLELVNTGPLGDPRYLPDLPEHFPYAPDSHQGSEALLVSHSLQELTLASSKPQFLSQLFHHAVFPNLKKLSIWLTGDCTDIILALSQLSYIVDEPLVAGLTHLQLGRMRGGNAADIGDLCETMPNVTTLTLDFHGVCRWWYYFLVAGGDPRTLRCVHTLDVTGLTAPEVRYLVASRNAWGMPRLDLTVHSPADMETDDVRWLRKHTDNFTFVQTMDVDNFGMSAMRRKMKELRRR</sequence>
<dbReference type="Proteomes" id="UP000006352">
    <property type="component" value="Unassembled WGS sequence"/>
</dbReference>
<feature type="domain" description="F-box" evidence="1">
    <location>
        <begin position="53"/>
        <end position="116"/>
    </location>
</feature>
<accession>J4GXB4</accession>
<dbReference type="Gene3D" id="3.80.10.10">
    <property type="entry name" value="Ribonuclease Inhibitor"/>
    <property type="match status" value="1"/>
</dbReference>
<dbReference type="Pfam" id="PF12937">
    <property type="entry name" value="F-box-like"/>
    <property type="match status" value="1"/>
</dbReference>
<dbReference type="OrthoDB" id="3341212at2759"/>
<dbReference type="RefSeq" id="XP_012185743.1">
    <property type="nucleotide sequence ID" value="XM_012330353.1"/>
</dbReference>
<dbReference type="SUPFAM" id="SSF81383">
    <property type="entry name" value="F-box domain"/>
    <property type="match status" value="1"/>
</dbReference>
<dbReference type="AlphaFoldDB" id="J4GXB4"/>